<proteinExistence type="predicted"/>
<name>A0AAC9VLC1_9ENTR</name>
<sequence length="106" mass="12789">MLSVDRRADFYLHLARGLYKKIRISTRYFNLTVILKGEKKMKKQDRGQEQKRRRRLIRAAFPPQKNPQRCRYLLLVILKKISALKRKITDSIQFTLTARRSKNRPF</sequence>
<evidence type="ECO:0000313" key="1">
    <source>
        <dbReference type="EMBL" id="ASV33901.1"/>
    </source>
</evidence>
<dbReference type="Proteomes" id="UP000792865">
    <property type="component" value="Chromosome"/>
</dbReference>
<accession>A0AAC9VLC1</accession>
<organism evidence="1 2">
    <name type="scientific">Candidatus Williamhamiltonella defendens</name>
    <dbReference type="NCBI Taxonomy" id="138072"/>
    <lineage>
        <taxon>Bacteria</taxon>
        <taxon>Pseudomonadati</taxon>
        <taxon>Pseudomonadota</taxon>
        <taxon>Gammaproteobacteria</taxon>
        <taxon>Enterobacterales</taxon>
        <taxon>Enterobacteriaceae</taxon>
        <taxon>aphid secondary symbionts</taxon>
        <taxon>Candidatus Williamhamiltonella</taxon>
    </lineage>
</organism>
<evidence type="ECO:0000313" key="2">
    <source>
        <dbReference type="Proteomes" id="UP000792865"/>
    </source>
</evidence>
<dbReference type="EMBL" id="CP022932">
    <property type="protein sequence ID" value="ASV33901.1"/>
    <property type="molecule type" value="Genomic_DNA"/>
</dbReference>
<protein>
    <submittedName>
        <fullName evidence="1">Uncharacterized protein</fullName>
    </submittedName>
</protein>
<reference evidence="1" key="1">
    <citation type="submission" date="2017-08" db="EMBL/GenBank/DDBJ databases">
        <title>Genome sequence of Candidatus Hamiltonella defensa from Acyrthosiphon pisum strain MI47.</title>
        <authorList>
            <person name="Patel V.A."/>
            <person name="Chevignon G."/>
            <person name="Russell J.A."/>
            <person name="Oliver K.M."/>
        </authorList>
    </citation>
    <scope>NUCLEOTIDE SEQUENCE</scope>
    <source>
        <strain evidence="1">MI47</strain>
    </source>
</reference>
<dbReference type="AlphaFoldDB" id="A0AAC9VLC1"/>
<gene>
    <name evidence="1" type="ORF">CJJ18_07790</name>
</gene>